<gene>
    <name evidence="1" type="ORF">B1R32_11177</name>
</gene>
<organism evidence="1 2">
    <name type="scientific">Abditibacterium utsteinense</name>
    <dbReference type="NCBI Taxonomy" id="1960156"/>
    <lineage>
        <taxon>Bacteria</taxon>
        <taxon>Pseudomonadati</taxon>
        <taxon>Abditibacteriota</taxon>
        <taxon>Abditibacteriia</taxon>
        <taxon>Abditibacteriales</taxon>
        <taxon>Abditibacteriaceae</taxon>
        <taxon>Abditibacterium</taxon>
    </lineage>
</organism>
<reference evidence="1 2" key="1">
    <citation type="journal article" date="2018" name="Syst. Appl. Microbiol.">
        <title>Abditibacterium utsteinense sp. nov., the first cultivated member of candidate phylum FBP, isolated from ice-free Antarctic soil samples.</title>
        <authorList>
            <person name="Tahon G."/>
            <person name="Tytgat B."/>
            <person name="Lebbe L."/>
            <person name="Carlier A."/>
            <person name="Willems A."/>
        </authorList>
    </citation>
    <scope>NUCLEOTIDE SEQUENCE [LARGE SCALE GENOMIC DNA]</scope>
    <source>
        <strain evidence="1 2">LMG 29911</strain>
    </source>
</reference>
<keyword evidence="2" id="KW-1185">Reference proteome</keyword>
<comment type="caution">
    <text evidence="1">The sequence shown here is derived from an EMBL/GenBank/DDBJ whole genome shotgun (WGS) entry which is preliminary data.</text>
</comment>
<dbReference type="EMBL" id="NIGF01000011">
    <property type="protein sequence ID" value="PQV63516.1"/>
    <property type="molecule type" value="Genomic_DNA"/>
</dbReference>
<protein>
    <submittedName>
        <fullName evidence="1">Uncharacterized protein</fullName>
    </submittedName>
</protein>
<name>A0A2S8SRW4_9BACT</name>
<evidence type="ECO:0000313" key="1">
    <source>
        <dbReference type="EMBL" id="PQV63516.1"/>
    </source>
</evidence>
<accession>A0A2S8SRW4</accession>
<dbReference type="InParanoid" id="A0A2S8SRW4"/>
<dbReference type="AlphaFoldDB" id="A0A2S8SRW4"/>
<sequence length="60" mass="6601">MPKLAVSPKPSAARGEKKADVFIRSNKKKVRSQAPVKPSRGCFKTVTKQSLLKIFSRVSS</sequence>
<evidence type="ECO:0000313" key="2">
    <source>
        <dbReference type="Proteomes" id="UP000237684"/>
    </source>
</evidence>
<dbReference type="Proteomes" id="UP000237684">
    <property type="component" value="Unassembled WGS sequence"/>
</dbReference>
<proteinExistence type="predicted"/>